<dbReference type="KEGG" id="bfu:BCIN_03g02030"/>
<keyword evidence="3" id="KW-0645">Protease</keyword>
<dbReference type="InterPro" id="IPR033124">
    <property type="entry name" value="Ser_caboxypep_his_AS"/>
</dbReference>
<evidence type="ECO:0000313" key="10">
    <source>
        <dbReference type="Proteomes" id="UP000001798"/>
    </source>
</evidence>
<evidence type="ECO:0008006" key="11">
    <source>
        <dbReference type="Google" id="ProtNLM"/>
    </source>
</evidence>
<dbReference type="PRINTS" id="PR00724">
    <property type="entry name" value="CRBOXYPTASEC"/>
</dbReference>
<gene>
    <name evidence="9" type="ORF">BCIN_03g02030</name>
</gene>
<accession>A0A384JBX4</accession>
<dbReference type="PANTHER" id="PTHR11802:SF479">
    <property type="entry name" value="CARBOXYPEPTIDASE"/>
    <property type="match status" value="1"/>
</dbReference>
<evidence type="ECO:0000256" key="1">
    <source>
        <dbReference type="ARBA" id="ARBA00009431"/>
    </source>
</evidence>
<dbReference type="AlphaFoldDB" id="A0A384JBX4"/>
<sequence>MRNLITFCLLLLSCWSSANLTPYDIQRAKRLSSGRLKGRAAPEASLHDQQELISRGTRSPYYTNKTSSFWVDGTAIPDVDFDIGESYAGLLPISSEPDESRKFYFWFFPSENPAATDEILIWLNGGPGCSSLEGLLQENGPFQWQYGTYKPVPNPWTWVNLTNVVWIDQPIGTGFSQGENNITTEAEMASQFLGFYRNFAQTFDLTGKNIFIAGESYSGQYVPHIASAMLDQNDTETFNLNSTMILDPLINSPVVLTEVFAANFLNDWQSTFSLNKTTVAQVQNMSIECGYQSYIEDNLLFPPKGPLPPIPDASGTDPNCAVWETIADAVAIVNPCWDIYHITNTCPQLWDVLGWPGTSSYLPPGGGSLYFDRADVKTAIHAPMNTTWTECTDAVIYNTETGWSTDSQNNLYAPFTVLPGVIERSQRTIIGHGNMDFLLLSQASLLTIQNMTWAGQQGFQSPVDQDFMVPAQMAYQDTTLAGSGVMGSTKTERGLTFVEVSLSGHMVPQYQPAAAFRLVEFLLGRVSSISESEPFTNSSDGLVAQQDAPDPSD</sequence>
<reference evidence="9 10" key="2">
    <citation type="journal article" date="2012" name="Eukaryot. Cell">
        <title>Genome update of Botrytis cinerea strains B05.10 and T4.</title>
        <authorList>
            <person name="Staats M."/>
            <person name="van Kan J.A."/>
        </authorList>
    </citation>
    <scope>NUCLEOTIDE SEQUENCE [LARGE SCALE GENOMIC DNA]</scope>
    <source>
        <strain evidence="9 10">B05.10</strain>
    </source>
</reference>
<evidence type="ECO:0000256" key="3">
    <source>
        <dbReference type="ARBA" id="ARBA00022670"/>
    </source>
</evidence>
<dbReference type="OrthoDB" id="443318at2759"/>
<evidence type="ECO:0000256" key="7">
    <source>
        <dbReference type="SAM" id="MobiDB-lite"/>
    </source>
</evidence>
<dbReference type="PANTHER" id="PTHR11802">
    <property type="entry name" value="SERINE PROTEASE FAMILY S10 SERINE CARBOXYPEPTIDASE"/>
    <property type="match status" value="1"/>
</dbReference>
<evidence type="ECO:0000256" key="5">
    <source>
        <dbReference type="ARBA" id="ARBA00022801"/>
    </source>
</evidence>
<dbReference type="InterPro" id="IPR001563">
    <property type="entry name" value="Peptidase_S10"/>
</dbReference>
<keyword evidence="2" id="KW-0121">Carboxypeptidase</keyword>
<feature type="compositionally biased region" description="Polar residues" evidence="7">
    <location>
        <begin position="531"/>
        <end position="540"/>
    </location>
</feature>
<evidence type="ECO:0000256" key="4">
    <source>
        <dbReference type="ARBA" id="ARBA00022729"/>
    </source>
</evidence>
<feature type="region of interest" description="Disordered" evidence="7">
    <location>
        <begin position="531"/>
        <end position="553"/>
    </location>
</feature>
<comment type="similarity">
    <text evidence="1">Belongs to the peptidase S10 family.</text>
</comment>
<keyword evidence="6" id="KW-0325">Glycoprotein</keyword>
<reference evidence="9 10" key="3">
    <citation type="journal article" date="2017" name="Mol. Plant Pathol.">
        <title>A gapless genome sequence of the fungus Botrytis cinerea.</title>
        <authorList>
            <person name="Van Kan J.A."/>
            <person name="Stassen J.H."/>
            <person name="Mosbach A."/>
            <person name="Van Der Lee T.A."/>
            <person name="Faino L."/>
            <person name="Farmer A.D."/>
            <person name="Papasotiriou D.G."/>
            <person name="Zhou S."/>
            <person name="Seidl M.F."/>
            <person name="Cottam E."/>
            <person name="Edel D."/>
            <person name="Hahn M."/>
            <person name="Schwartz D.C."/>
            <person name="Dietrich R.A."/>
            <person name="Widdison S."/>
            <person name="Scalliet G."/>
        </authorList>
    </citation>
    <scope>NUCLEOTIDE SEQUENCE [LARGE SCALE GENOMIC DNA]</scope>
    <source>
        <strain evidence="9 10">B05.10</strain>
    </source>
</reference>
<dbReference type="PROSITE" id="PS00560">
    <property type="entry name" value="CARBOXYPEPT_SER_HIS"/>
    <property type="match status" value="1"/>
</dbReference>
<dbReference type="GeneID" id="36394011"/>
<dbReference type="RefSeq" id="XP_024547563.1">
    <property type="nucleotide sequence ID" value="XM_024691790.1"/>
</dbReference>
<evidence type="ECO:0000256" key="8">
    <source>
        <dbReference type="SAM" id="SignalP"/>
    </source>
</evidence>
<dbReference type="Gene3D" id="3.40.50.1820">
    <property type="entry name" value="alpha/beta hydrolase"/>
    <property type="match status" value="1"/>
</dbReference>
<evidence type="ECO:0000313" key="9">
    <source>
        <dbReference type="EMBL" id="ATZ47927.1"/>
    </source>
</evidence>
<evidence type="ECO:0000256" key="6">
    <source>
        <dbReference type="ARBA" id="ARBA00023180"/>
    </source>
</evidence>
<organism evidence="9 10">
    <name type="scientific">Botryotinia fuckeliana (strain B05.10)</name>
    <name type="common">Noble rot fungus</name>
    <name type="synonym">Botrytis cinerea</name>
    <dbReference type="NCBI Taxonomy" id="332648"/>
    <lineage>
        <taxon>Eukaryota</taxon>
        <taxon>Fungi</taxon>
        <taxon>Dikarya</taxon>
        <taxon>Ascomycota</taxon>
        <taxon>Pezizomycotina</taxon>
        <taxon>Leotiomycetes</taxon>
        <taxon>Helotiales</taxon>
        <taxon>Sclerotiniaceae</taxon>
        <taxon>Botrytis</taxon>
    </lineage>
</organism>
<dbReference type="FunFam" id="3.40.50.1820:FF:000118">
    <property type="entry name" value="Carboxypeptidase"/>
    <property type="match status" value="1"/>
</dbReference>
<feature type="signal peptide" evidence="8">
    <location>
        <begin position="1"/>
        <end position="20"/>
    </location>
</feature>
<dbReference type="InterPro" id="IPR029058">
    <property type="entry name" value="AB_hydrolase_fold"/>
</dbReference>
<feature type="chain" id="PRO_5016946756" description="Carboxypeptidase" evidence="8">
    <location>
        <begin position="21"/>
        <end position="553"/>
    </location>
</feature>
<dbReference type="VEuPathDB" id="FungiDB:Bcin03g02030"/>
<protein>
    <recommendedName>
        <fullName evidence="11">Carboxypeptidase</fullName>
    </recommendedName>
</protein>
<proteinExistence type="inferred from homology"/>
<reference evidence="9 10" key="1">
    <citation type="journal article" date="2011" name="PLoS Genet.">
        <title>Genomic analysis of the necrotrophic fungal pathogens Sclerotinia sclerotiorum and Botrytis cinerea.</title>
        <authorList>
            <person name="Amselem J."/>
            <person name="Cuomo C.A."/>
            <person name="van Kan J.A."/>
            <person name="Viaud M."/>
            <person name="Benito E.P."/>
            <person name="Couloux A."/>
            <person name="Coutinho P.M."/>
            <person name="de Vries R.P."/>
            <person name="Dyer P.S."/>
            <person name="Fillinger S."/>
            <person name="Fournier E."/>
            <person name="Gout L."/>
            <person name="Hahn M."/>
            <person name="Kohn L."/>
            <person name="Lapalu N."/>
            <person name="Plummer K.M."/>
            <person name="Pradier J.M."/>
            <person name="Quevillon E."/>
            <person name="Sharon A."/>
            <person name="Simon A."/>
            <person name="ten Have A."/>
            <person name="Tudzynski B."/>
            <person name="Tudzynski P."/>
            <person name="Wincker P."/>
            <person name="Andrew M."/>
            <person name="Anthouard V."/>
            <person name="Beever R.E."/>
            <person name="Beffa R."/>
            <person name="Benoit I."/>
            <person name="Bouzid O."/>
            <person name="Brault B."/>
            <person name="Chen Z."/>
            <person name="Choquer M."/>
            <person name="Collemare J."/>
            <person name="Cotton P."/>
            <person name="Danchin E.G."/>
            <person name="Da Silva C."/>
            <person name="Gautier A."/>
            <person name="Giraud C."/>
            <person name="Giraud T."/>
            <person name="Gonzalez C."/>
            <person name="Grossetete S."/>
            <person name="Guldener U."/>
            <person name="Henrissat B."/>
            <person name="Howlett B.J."/>
            <person name="Kodira C."/>
            <person name="Kretschmer M."/>
            <person name="Lappartient A."/>
            <person name="Leroch M."/>
            <person name="Levis C."/>
            <person name="Mauceli E."/>
            <person name="Neuveglise C."/>
            <person name="Oeser B."/>
            <person name="Pearson M."/>
            <person name="Poulain J."/>
            <person name="Poussereau N."/>
            <person name="Quesneville H."/>
            <person name="Rascle C."/>
            <person name="Schumacher J."/>
            <person name="Segurens B."/>
            <person name="Sexton A."/>
            <person name="Silva E."/>
            <person name="Sirven C."/>
            <person name="Soanes D.M."/>
            <person name="Talbot N.J."/>
            <person name="Templeton M."/>
            <person name="Yandava C."/>
            <person name="Yarden O."/>
            <person name="Zeng Q."/>
            <person name="Rollins J.A."/>
            <person name="Lebrun M.H."/>
            <person name="Dickman M."/>
        </authorList>
    </citation>
    <scope>NUCLEOTIDE SEQUENCE [LARGE SCALE GENOMIC DNA]</scope>
    <source>
        <strain evidence="9 10">B05.10</strain>
    </source>
</reference>
<evidence type="ECO:0000256" key="2">
    <source>
        <dbReference type="ARBA" id="ARBA00022645"/>
    </source>
</evidence>
<dbReference type="EMBL" id="CP009807">
    <property type="protein sequence ID" value="ATZ47927.1"/>
    <property type="molecule type" value="Genomic_DNA"/>
</dbReference>
<dbReference type="Proteomes" id="UP000001798">
    <property type="component" value="Chromosome 3"/>
</dbReference>
<dbReference type="Pfam" id="PF00450">
    <property type="entry name" value="Peptidase_S10"/>
    <property type="match status" value="1"/>
</dbReference>
<dbReference type="GO" id="GO:0006508">
    <property type="term" value="P:proteolysis"/>
    <property type="evidence" value="ECO:0007669"/>
    <property type="project" value="UniProtKB-KW"/>
</dbReference>
<dbReference type="SUPFAM" id="SSF53474">
    <property type="entry name" value="alpha/beta-Hydrolases"/>
    <property type="match status" value="1"/>
</dbReference>
<name>A0A384JBX4_BOTFB</name>
<keyword evidence="4 8" id="KW-0732">Signal</keyword>
<dbReference type="GO" id="GO:0004185">
    <property type="term" value="F:serine-type carboxypeptidase activity"/>
    <property type="evidence" value="ECO:0007669"/>
    <property type="project" value="InterPro"/>
</dbReference>
<keyword evidence="10" id="KW-1185">Reference proteome</keyword>
<keyword evidence="5" id="KW-0378">Hydrolase</keyword>